<dbReference type="InParanoid" id="A0A1Y2LSZ9"/>
<dbReference type="EMBL" id="KZ107849">
    <property type="protein sequence ID" value="OSS47014.1"/>
    <property type="molecule type" value="Genomic_DNA"/>
</dbReference>
<keyword evidence="2" id="KW-1185">Reference proteome</keyword>
<organism evidence="1 2">
    <name type="scientific">Epicoccum nigrum</name>
    <name type="common">Soil fungus</name>
    <name type="synonym">Epicoccum purpurascens</name>
    <dbReference type="NCBI Taxonomy" id="105696"/>
    <lineage>
        <taxon>Eukaryota</taxon>
        <taxon>Fungi</taxon>
        <taxon>Dikarya</taxon>
        <taxon>Ascomycota</taxon>
        <taxon>Pezizomycotina</taxon>
        <taxon>Dothideomycetes</taxon>
        <taxon>Pleosporomycetidae</taxon>
        <taxon>Pleosporales</taxon>
        <taxon>Pleosporineae</taxon>
        <taxon>Didymellaceae</taxon>
        <taxon>Epicoccum</taxon>
    </lineage>
</organism>
<gene>
    <name evidence="1" type="ORF">B5807_09797</name>
</gene>
<evidence type="ECO:0000313" key="1">
    <source>
        <dbReference type="EMBL" id="OSS47014.1"/>
    </source>
</evidence>
<dbReference type="Proteomes" id="UP000193240">
    <property type="component" value="Unassembled WGS sequence"/>
</dbReference>
<sequence length="128" mass="14631">MPHRRSSDVASAVWLIDEEGICRTFISPSVMGVTNRYALALASTTAVPTRQPRIHTRRKLVTFRQDQSAVGPLSPVGVRSLEFEPRTSLWLLTLSIWWRLMQLPLQRGLPQSLKKEHLHTFKPMTLTE</sequence>
<dbReference type="AlphaFoldDB" id="A0A1Y2LSZ9"/>
<protein>
    <submittedName>
        <fullName evidence="1">Uncharacterized protein</fullName>
    </submittedName>
</protein>
<reference evidence="1 2" key="1">
    <citation type="journal article" date="2017" name="Genome Announc.">
        <title>Genome sequence of the saprophytic ascomycete Epicoccum nigrum ICMP 19927 strain isolated from New Zealand.</title>
        <authorList>
            <person name="Fokin M."/>
            <person name="Fleetwood D."/>
            <person name="Weir B.S."/>
            <person name="Villas-Boas S.G."/>
        </authorList>
    </citation>
    <scope>NUCLEOTIDE SEQUENCE [LARGE SCALE GENOMIC DNA]</scope>
    <source>
        <strain evidence="1 2">ICMP 19927</strain>
    </source>
</reference>
<evidence type="ECO:0000313" key="2">
    <source>
        <dbReference type="Proteomes" id="UP000193240"/>
    </source>
</evidence>
<name>A0A1Y2LSZ9_EPING</name>
<accession>A0A1Y2LSZ9</accession>
<proteinExistence type="predicted"/>